<dbReference type="Proteomes" id="UP000585905">
    <property type="component" value="Unassembled WGS sequence"/>
</dbReference>
<dbReference type="RefSeq" id="WP_182490641.1">
    <property type="nucleotide sequence ID" value="NZ_BAAAOV010000001.1"/>
</dbReference>
<name>A0A839EDW0_9MICO</name>
<sequence>MADDFDLDVTPEHDIDDSAVDALGYDELVGRISQLPPELRAPLGGILLEKRTYSDVSQELGIRQPELVRAVQRGRTIIARRIAAGE</sequence>
<evidence type="ECO:0000313" key="2">
    <source>
        <dbReference type="Proteomes" id="UP000585905"/>
    </source>
</evidence>
<gene>
    <name evidence="1" type="ORF">FHX53_001400</name>
</gene>
<evidence type="ECO:0000313" key="1">
    <source>
        <dbReference type="EMBL" id="MBA8847808.1"/>
    </source>
</evidence>
<keyword evidence="1" id="KW-0804">Transcription</keyword>
<organism evidence="1 2">
    <name type="scientific">Microcella alkalica</name>
    <dbReference type="NCBI Taxonomy" id="355930"/>
    <lineage>
        <taxon>Bacteria</taxon>
        <taxon>Bacillati</taxon>
        <taxon>Actinomycetota</taxon>
        <taxon>Actinomycetes</taxon>
        <taxon>Micrococcales</taxon>
        <taxon>Microbacteriaceae</taxon>
        <taxon>Microcella</taxon>
    </lineage>
</organism>
<keyword evidence="2" id="KW-1185">Reference proteome</keyword>
<keyword evidence="1" id="KW-0240">DNA-directed RNA polymerase</keyword>
<dbReference type="EMBL" id="JACGWX010000003">
    <property type="protein sequence ID" value="MBA8847808.1"/>
    <property type="molecule type" value="Genomic_DNA"/>
</dbReference>
<proteinExistence type="predicted"/>
<protein>
    <submittedName>
        <fullName evidence="1">DNA-directed RNA polymerase specialized sigma24 family protein</fullName>
    </submittedName>
</protein>
<reference evidence="1 2" key="1">
    <citation type="submission" date="2020-07" db="EMBL/GenBank/DDBJ databases">
        <title>Sequencing the genomes of 1000 actinobacteria strains.</title>
        <authorList>
            <person name="Klenk H.-P."/>
        </authorList>
    </citation>
    <scope>NUCLEOTIDE SEQUENCE [LARGE SCALE GENOMIC DNA]</scope>
    <source>
        <strain evidence="1 2">DSM 19663</strain>
    </source>
</reference>
<dbReference type="AlphaFoldDB" id="A0A839EDW0"/>
<dbReference type="SUPFAM" id="SSF88659">
    <property type="entry name" value="Sigma3 and sigma4 domains of RNA polymerase sigma factors"/>
    <property type="match status" value="1"/>
</dbReference>
<accession>A0A839EDW0</accession>
<dbReference type="InterPro" id="IPR013324">
    <property type="entry name" value="RNA_pol_sigma_r3/r4-like"/>
</dbReference>
<comment type="caution">
    <text evidence="1">The sequence shown here is derived from an EMBL/GenBank/DDBJ whole genome shotgun (WGS) entry which is preliminary data.</text>
</comment>
<dbReference type="GO" id="GO:0000428">
    <property type="term" value="C:DNA-directed RNA polymerase complex"/>
    <property type="evidence" value="ECO:0007669"/>
    <property type="project" value="UniProtKB-KW"/>
</dbReference>